<keyword evidence="1" id="KW-0472">Membrane</keyword>
<comment type="caution">
    <text evidence="2">The sequence shown here is derived from an EMBL/GenBank/DDBJ whole genome shotgun (WGS) entry which is preliminary data.</text>
</comment>
<evidence type="ECO:0000313" key="3">
    <source>
        <dbReference type="Proteomes" id="UP000233249"/>
    </source>
</evidence>
<feature type="transmembrane region" description="Helical" evidence="1">
    <location>
        <begin position="50"/>
        <end position="70"/>
    </location>
</feature>
<feature type="transmembrane region" description="Helical" evidence="1">
    <location>
        <begin position="77"/>
        <end position="96"/>
    </location>
</feature>
<name>A0A2N0X845_9CORY</name>
<organism evidence="2 3">
    <name type="scientific">Corynebacterium mastitidis</name>
    <dbReference type="NCBI Taxonomy" id="161890"/>
    <lineage>
        <taxon>Bacteria</taxon>
        <taxon>Bacillati</taxon>
        <taxon>Actinomycetota</taxon>
        <taxon>Actinomycetes</taxon>
        <taxon>Mycobacteriales</taxon>
        <taxon>Corynebacteriaceae</taxon>
        <taxon>Corynebacterium</taxon>
    </lineage>
</organism>
<accession>A0A2N0X845</accession>
<evidence type="ECO:0000256" key="1">
    <source>
        <dbReference type="SAM" id="Phobius"/>
    </source>
</evidence>
<keyword evidence="1" id="KW-1133">Transmembrane helix</keyword>
<proteinExistence type="predicted"/>
<dbReference type="Proteomes" id="UP000233249">
    <property type="component" value="Unassembled WGS sequence"/>
</dbReference>
<dbReference type="AlphaFoldDB" id="A0A2N0X845"/>
<feature type="transmembrane region" description="Helical" evidence="1">
    <location>
        <begin position="21"/>
        <end position="44"/>
    </location>
</feature>
<keyword evidence="1" id="KW-0812">Transmembrane</keyword>
<protein>
    <submittedName>
        <fullName evidence="2">Uncharacterized protein</fullName>
    </submittedName>
</protein>
<dbReference type="STRING" id="1121365.GCA_000375365_01109"/>
<evidence type="ECO:0000313" key="2">
    <source>
        <dbReference type="EMBL" id="PKF68864.1"/>
    </source>
</evidence>
<reference evidence="2 3" key="1">
    <citation type="submission" date="2017-12" db="EMBL/GenBank/DDBJ databases">
        <title>Corynebacterium mastitidis 16-1433 Genome.</title>
        <authorList>
            <person name="Gulvik C.A."/>
        </authorList>
    </citation>
    <scope>NUCLEOTIDE SEQUENCE [LARGE SCALE GENOMIC DNA]</scope>
    <source>
        <strain evidence="2 3">16-1433</strain>
    </source>
</reference>
<sequence>MVGALRAAPARGRFGPMSIKGWANLAGAVLAIALVLEILSVLILQGEAPLLRGLSLASAGVTLVGVALFFRRSAPRVLTGFALGAGLALWWARLAAGLSAGNADGEDIFFVVALGAVGAGIVALLWAGLRSANPEQRG</sequence>
<dbReference type="EMBL" id="PJAF01000011">
    <property type="protein sequence ID" value="PKF68864.1"/>
    <property type="molecule type" value="Genomic_DNA"/>
</dbReference>
<gene>
    <name evidence="2" type="ORF">CXB45_05120</name>
</gene>
<feature type="transmembrane region" description="Helical" evidence="1">
    <location>
        <begin position="108"/>
        <end position="129"/>
    </location>
</feature>